<protein>
    <submittedName>
        <fullName evidence="5">GNAT superfamily N-acetyltransferase</fullName>
    </submittedName>
</protein>
<dbReference type="InterPro" id="IPR016181">
    <property type="entry name" value="Acyl_CoA_acyltransferase"/>
</dbReference>
<feature type="region of interest" description="Disordered" evidence="3">
    <location>
        <begin position="1"/>
        <end position="27"/>
    </location>
</feature>
<proteinExistence type="predicted"/>
<keyword evidence="1 5" id="KW-0808">Transferase</keyword>
<dbReference type="PANTHER" id="PTHR43877">
    <property type="entry name" value="AMINOALKYLPHOSPHONATE N-ACETYLTRANSFERASE-RELATED-RELATED"/>
    <property type="match status" value="1"/>
</dbReference>
<evidence type="ECO:0000313" key="5">
    <source>
        <dbReference type="EMBL" id="MBB4979880.1"/>
    </source>
</evidence>
<evidence type="ECO:0000313" key="6">
    <source>
        <dbReference type="Proteomes" id="UP000582643"/>
    </source>
</evidence>
<feature type="domain" description="N-acetyltransferase" evidence="4">
    <location>
        <begin position="25"/>
        <end position="175"/>
    </location>
</feature>
<dbReference type="InterPro" id="IPR000182">
    <property type="entry name" value="GNAT_dom"/>
</dbReference>
<dbReference type="PROSITE" id="PS51186">
    <property type="entry name" value="GNAT"/>
    <property type="match status" value="1"/>
</dbReference>
<dbReference type="Proteomes" id="UP000582643">
    <property type="component" value="Unassembled WGS sequence"/>
</dbReference>
<dbReference type="Gene3D" id="3.40.630.30">
    <property type="match status" value="1"/>
</dbReference>
<dbReference type="EMBL" id="JACHJY010000001">
    <property type="protein sequence ID" value="MBB4979880.1"/>
    <property type="molecule type" value="Genomic_DNA"/>
</dbReference>
<reference evidence="5 6" key="1">
    <citation type="submission" date="2020-08" db="EMBL/GenBank/DDBJ databases">
        <title>Genomic Encyclopedia of Type Strains, Phase III (KMG-III): the genomes of soil and plant-associated and newly described type strains.</title>
        <authorList>
            <person name="Whitman W."/>
        </authorList>
    </citation>
    <scope>NUCLEOTIDE SEQUENCE [LARGE SCALE GENOMIC DNA]</scope>
    <source>
        <strain evidence="5 6">SFB5A</strain>
    </source>
</reference>
<dbReference type="AlphaFoldDB" id="A0A7W7X9I1"/>
<sequence length="184" mass="19516">MRPAADDHGGPPPAAVPPPPGTGRPDLRVVTPADWPLWRAARIASLTASPEAFKARLADWERGGEEQWRARFEDPAAYGVLAVLGARAVGLAAGLPAADGVPELRSVWVAPEARGQDLAAGLIASVETWALGTGAGTLRLSVLVANVRAVALYERLGYAPADRTGRELVMTKPLRPRASRRRRP</sequence>
<dbReference type="PANTHER" id="PTHR43877:SF2">
    <property type="entry name" value="AMINOALKYLPHOSPHONATE N-ACETYLTRANSFERASE-RELATED"/>
    <property type="match status" value="1"/>
</dbReference>
<evidence type="ECO:0000256" key="3">
    <source>
        <dbReference type="SAM" id="MobiDB-lite"/>
    </source>
</evidence>
<comment type="caution">
    <text evidence="5">The sequence shown here is derived from an EMBL/GenBank/DDBJ whole genome shotgun (WGS) entry which is preliminary data.</text>
</comment>
<feature type="compositionally biased region" description="Pro residues" evidence="3">
    <location>
        <begin position="10"/>
        <end position="22"/>
    </location>
</feature>
<dbReference type="Pfam" id="PF00583">
    <property type="entry name" value="Acetyltransf_1"/>
    <property type="match status" value="1"/>
</dbReference>
<keyword evidence="6" id="KW-1185">Reference proteome</keyword>
<gene>
    <name evidence="5" type="ORF">GGE06_000768</name>
</gene>
<evidence type="ECO:0000259" key="4">
    <source>
        <dbReference type="PROSITE" id="PS51186"/>
    </source>
</evidence>
<dbReference type="CDD" id="cd04301">
    <property type="entry name" value="NAT_SF"/>
    <property type="match status" value="1"/>
</dbReference>
<name>A0A7W7X9I1_9ACTN</name>
<accession>A0A7W7X9I1</accession>
<dbReference type="GO" id="GO:0016747">
    <property type="term" value="F:acyltransferase activity, transferring groups other than amino-acyl groups"/>
    <property type="evidence" value="ECO:0007669"/>
    <property type="project" value="InterPro"/>
</dbReference>
<organism evidence="5 6">
    <name type="scientific">Streptomyces nymphaeiformis</name>
    <dbReference type="NCBI Taxonomy" id="2663842"/>
    <lineage>
        <taxon>Bacteria</taxon>
        <taxon>Bacillati</taxon>
        <taxon>Actinomycetota</taxon>
        <taxon>Actinomycetes</taxon>
        <taxon>Kitasatosporales</taxon>
        <taxon>Streptomycetaceae</taxon>
        <taxon>Streptomyces</taxon>
    </lineage>
</organism>
<dbReference type="RefSeq" id="WP_116161361.1">
    <property type="nucleotide sequence ID" value="NZ_JACHJY010000001.1"/>
</dbReference>
<keyword evidence="2" id="KW-0012">Acyltransferase</keyword>
<evidence type="ECO:0000256" key="2">
    <source>
        <dbReference type="ARBA" id="ARBA00023315"/>
    </source>
</evidence>
<dbReference type="InterPro" id="IPR050832">
    <property type="entry name" value="Bact_Acetyltransf"/>
</dbReference>
<evidence type="ECO:0000256" key="1">
    <source>
        <dbReference type="ARBA" id="ARBA00022679"/>
    </source>
</evidence>
<dbReference type="SUPFAM" id="SSF55729">
    <property type="entry name" value="Acyl-CoA N-acyltransferases (Nat)"/>
    <property type="match status" value="1"/>
</dbReference>